<reference evidence="2 3" key="1">
    <citation type="submission" date="2023-12" db="EMBL/GenBank/DDBJ databases">
        <title>the genome sequence of Hyalangium sp. s54d21.</title>
        <authorList>
            <person name="Zhang X."/>
        </authorList>
    </citation>
    <scope>NUCLEOTIDE SEQUENCE [LARGE SCALE GENOMIC DNA]</scope>
    <source>
        <strain evidence="3">s54d21</strain>
    </source>
</reference>
<accession>A0ABU5GZ56</accession>
<evidence type="ECO:0000259" key="1">
    <source>
        <dbReference type="Pfam" id="PF18299"/>
    </source>
</evidence>
<dbReference type="Pfam" id="PF18299">
    <property type="entry name" value="R2K_2"/>
    <property type="match status" value="1"/>
</dbReference>
<dbReference type="Proteomes" id="UP001291309">
    <property type="component" value="Unassembled WGS sequence"/>
</dbReference>
<keyword evidence="3" id="KW-1185">Reference proteome</keyword>
<evidence type="ECO:0000313" key="2">
    <source>
        <dbReference type="EMBL" id="MDY7226164.1"/>
    </source>
</evidence>
<comment type="caution">
    <text evidence="2">The sequence shown here is derived from an EMBL/GenBank/DDBJ whole genome shotgun (WGS) entry which is preliminary data.</text>
</comment>
<dbReference type="EMBL" id="JAXIVS010000002">
    <property type="protein sequence ID" value="MDY7226164.1"/>
    <property type="molecule type" value="Genomic_DNA"/>
</dbReference>
<name>A0ABU5GZ56_9BACT</name>
<dbReference type="InterPro" id="IPR041261">
    <property type="entry name" value="R2K_2"/>
</dbReference>
<proteinExistence type="predicted"/>
<protein>
    <submittedName>
        <fullName evidence="2">ATP-grasp domain-containing protein</fullName>
    </submittedName>
</protein>
<organism evidence="2 3">
    <name type="scientific">Hyalangium rubrum</name>
    <dbReference type="NCBI Taxonomy" id="3103134"/>
    <lineage>
        <taxon>Bacteria</taxon>
        <taxon>Pseudomonadati</taxon>
        <taxon>Myxococcota</taxon>
        <taxon>Myxococcia</taxon>
        <taxon>Myxococcales</taxon>
        <taxon>Cystobacterineae</taxon>
        <taxon>Archangiaceae</taxon>
        <taxon>Hyalangium</taxon>
    </lineage>
</organism>
<feature type="domain" description="ATP-grasp" evidence="1">
    <location>
        <begin position="84"/>
        <end position="224"/>
    </location>
</feature>
<dbReference type="RefSeq" id="WP_321544885.1">
    <property type="nucleotide sequence ID" value="NZ_JAXIVS010000002.1"/>
</dbReference>
<evidence type="ECO:0000313" key="3">
    <source>
        <dbReference type="Proteomes" id="UP001291309"/>
    </source>
</evidence>
<gene>
    <name evidence="2" type="ORF">SYV04_07200</name>
</gene>
<sequence length="239" mass="25850">MFTGLTLLIPDKLDIERDAVARAWEQGGGTVLRLDRFWSPPEVDRARVRLYGNDTFCLVLAQKLVLELVSPPDDLLLKVDPAWLRRELHGSTLKQVVGETFPRFVKPLVPKIFRAGVWNAPEALLEECRGLEPQTPVLSAEVVSLRAEARAFVLHGKVRACALYEGEGNVAEAREFLSTVAHAAPLPRTCVLDAALVEGQGWALLEANATWGAGLNGCEPMEAASCIAAATSAMPNGSG</sequence>